<dbReference type="OrthoDB" id="525686at2759"/>
<proteinExistence type="inferred from homology"/>
<dbReference type="Proteomes" id="UP000639772">
    <property type="component" value="Chromosome 13"/>
</dbReference>
<evidence type="ECO:0000256" key="5">
    <source>
        <dbReference type="ARBA" id="ARBA00023136"/>
    </source>
</evidence>
<evidence type="ECO:0000256" key="6">
    <source>
        <dbReference type="SAM" id="Phobius"/>
    </source>
</evidence>
<dbReference type="Pfam" id="PF05078">
    <property type="entry name" value="DUF679"/>
    <property type="match status" value="1"/>
</dbReference>
<feature type="transmembrane region" description="Helical" evidence="6">
    <location>
        <begin position="175"/>
        <end position="195"/>
    </location>
</feature>
<dbReference type="PANTHER" id="PTHR31621">
    <property type="entry name" value="PROTEIN DMP3"/>
    <property type="match status" value="1"/>
</dbReference>
<dbReference type="InterPro" id="IPR007770">
    <property type="entry name" value="DMP"/>
</dbReference>
<feature type="transmembrane region" description="Helical" evidence="6">
    <location>
        <begin position="75"/>
        <end position="93"/>
    </location>
</feature>
<accession>A0A835PLA2</accession>
<dbReference type="PANTHER" id="PTHR31621:SF0">
    <property type="entry name" value="PROTEIN DMP6"/>
    <property type="match status" value="1"/>
</dbReference>
<evidence type="ECO:0000256" key="2">
    <source>
        <dbReference type="ARBA" id="ARBA00008707"/>
    </source>
</evidence>
<comment type="subcellular location">
    <subcellularLocation>
        <location evidence="1">Membrane</location>
        <topology evidence="1">Multi-pass membrane protein</topology>
    </subcellularLocation>
</comment>
<comment type="similarity">
    <text evidence="2">Belongs to the plant DMP1 protein family.</text>
</comment>
<gene>
    <name evidence="7" type="ORF">HPP92_023824</name>
</gene>
<name>A0A835PLA2_VANPL</name>
<evidence type="ECO:0000256" key="3">
    <source>
        <dbReference type="ARBA" id="ARBA00022692"/>
    </source>
</evidence>
<feature type="transmembrane region" description="Helical" evidence="6">
    <location>
        <begin position="138"/>
        <end position="163"/>
    </location>
</feature>
<sequence>MAAEQESNVVNPKEPLLELNTVSPGQKNQAHRAINQAFRSTAQLAKLLPTGTVLAFQLLSPVLTNQGRCIFANRTMTACLLGLCTLFCFLHSFTDSFRDGAGNVRHGMATFGGLWVVDGPETLPPDVASNYRLRLVDFVHAFMSVMVFVAVVLIDQNVVSCFYPIPSENVKQVTAALPVAIGAVSSVMFVISPQLGMELVSLSRPIEIVIRQRTEPSSVTQHIGLWGEKKELL</sequence>
<dbReference type="GO" id="GO:0005737">
    <property type="term" value="C:cytoplasm"/>
    <property type="evidence" value="ECO:0007669"/>
    <property type="project" value="UniProtKB-ARBA"/>
</dbReference>
<dbReference type="GO" id="GO:0016020">
    <property type="term" value="C:membrane"/>
    <property type="evidence" value="ECO:0007669"/>
    <property type="project" value="UniProtKB-SubCell"/>
</dbReference>
<evidence type="ECO:0000256" key="4">
    <source>
        <dbReference type="ARBA" id="ARBA00022989"/>
    </source>
</evidence>
<keyword evidence="3 6" id="KW-0812">Transmembrane</keyword>
<evidence type="ECO:0000256" key="1">
    <source>
        <dbReference type="ARBA" id="ARBA00004141"/>
    </source>
</evidence>
<dbReference type="GO" id="GO:0010256">
    <property type="term" value="P:endomembrane system organization"/>
    <property type="evidence" value="ECO:0007669"/>
    <property type="project" value="TreeGrafter"/>
</dbReference>
<comment type="caution">
    <text evidence="7">The sequence shown here is derived from an EMBL/GenBank/DDBJ whole genome shotgun (WGS) entry which is preliminary data.</text>
</comment>
<keyword evidence="4 6" id="KW-1133">Transmembrane helix</keyword>
<dbReference type="AlphaFoldDB" id="A0A835PLA2"/>
<evidence type="ECO:0000313" key="8">
    <source>
        <dbReference type="Proteomes" id="UP000639772"/>
    </source>
</evidence>
<organism evidence="7 8">
    <name type="scientific">Vanilla planifolia</name>
    <name type="common">Vanilla</name>
    <dbReference type="NCBI Taxonomy" id="51239"/>
    <lineage>
        <taxon>Eukaryota</taxon>
        <taxon>Viridiplantae</taxon>
        <taxon>Streptophyta</taxon>
        <taxon>Embryophyta</taxon>
        <taxon>Tracheophyta</taxon>
        <taxon>Spermatophyta</taxon>
        <taxon>Magnoliopsida</taxon>
        <taxon>Liliopsida</taxon>
        <taxon>Asparagales</taxon>
        <taxon>Orchidaceae</taxon>
        <taxon>Vanilloideae</taxon>
        <taxon>Vanilleae</taxon>
        <taxon>Vanilla</taxon>
    </lineage>
</organism>
<keyword evidence="5 6" id="KW-0472">Membrane</keyword>
<reference evidence="7 8" key="1">
    <citation type="journal article" date="2020" name="Nat. Food">
        <title>A phased Vanilla planifolia genome enables genetic improvement of flavour and production.</title>
        <authorList>
            <person name="Hasing T."/>
            <person name="Tang H."/>
            <person name="Brym M."/>
            <person name="Khazi F."/>
            <person name="Huang T."/>
            <person name="Chambers A.H."/>
        </authorList>
    </citation>
    <scope>NUCLEOTIDE SEQUENCE [LARGE SCALE GENOMIC DNA]</scope>
    <source>
        <tissue evidence="7">Leaf</tissue>
    </source>
</reference>
<dbReference type="EMBL" id="JADCNM010000013">
    <property type="protein sequence ID" value="KAG0456036.1"/>
    <property type="molecule type" value="Genomic_DNA"/>
</dbReference>
<protein>
    <submittedName>
        <fullName evidence="7">Uncharacterized protein</fullName>
    </submittedName>
</protein>
<evidence type="ECO:0000313" key="7">
    <source>
        <dbReference type="EMBL" id="KAG0456036.1"/>
    </source>
</evidence>